<gene>
    <name evidence="2" type="ORF">DA73_0213230</name>
    <name evidence="1" type="ORF">DA73_0400004280</name>
</gene>
<evidence type="ECO:0000313" key="2">
    <source>
        <dbReference type="EMBL" id="KIE11790.1"/>
    </source>
</evidence>
<accession>A0A0C1RII1</accession>
<organism evidence="2">
    <name type="scientific">Tolypothrix bouteillei VB521301</name>
    <dbReference type="NCBI Taxonomy" id="1479485"/>
    <lineage>
        <taxon>Bacteria</taxon>
        <taxon>Bacillati</taxon>
        <taxon>Cyanobacteriota</taxon>
        <taxon>Cyanophyceae</taxon>
        <taxon>Nostocales</taxon>
        <taxon>Tolypothrichaceae</taxon>
        <taxon>Tolypothrix</taxon>
    </lineage>
</organism>
<dbReference type="EMBL" id="JHEG04000001">
    <property type="protein sequence ID" value="KAF3884762.1"/>
    <property type="molecule type" value="Genomic_DNA"/>
</dbReference>
<proteinExistence type="predicted"/>
<evidence type="ECO:0000313" key="1">
    <source>
        <dbReference type="EMBL" id="KAF3884762.1"/>
    </source>
</evidence>
<name>A0A0C1RII1_9CYAN</name>
<dbReference type="Proteomes" id="UP000029738">
    <property type="component" value="Unassembled WGS sequence"/>
</dbReference>
<reference evidence="1" key="2">
    <citation type="submission" date="2019-11" db="EMBL/GenBank/DDBJ databases">
        <title>Improved Assembly of Tolypothrix boutellei genome.</title>
        <authorList>
            <person name="Sarangi A.N."/>
            <person name="Mukherjee M."/>
            <person name="Ghosh S."/>
            <person name="Singh D."/>
            <person name="Das A."/>
            <person name="Kant S."/>
            <person name="Prusty A."/>
            <person name="Tripathy S."/>
        </authorList>
    </citation>
    <scope>NUCLEOTIDE SEQUENCE</scope>
    <source>
        <strain evidence="1">VB521301</strain>
    </source>
</reference>
<keyword evidence="3" id="KW-1185">Reference proteome</keyword>
<dbReference type="RefSeq" id="WP_038083701.1">
    <property type="nucleotide sequence ID" value="NZ_JHEG04000001.1"/>
</dbReference>
<sequence length="68" mass="7925">MMLIREVVQQVITTGYLTVTAEEQLRKLLQTKYDIEDFDAFMSLQEAASLGRIRQESRDLMICEQQAQ</sequence>
<protein>
    <submittedName>
        <fullName evidence="2">Uncharacterized protein</fullName>
    </submittedName>
</protein>
<dbReference type="OrthoDB" id="466921at2"/>
<comment type="caution">
    <text evidence="2">The sequence shown here is derived from an EMBL/GenBank/DDBJ whole genome shotgun (WGS) entry which is preliminary data.</text>
</comment>
<dbReference type="STRING" id="1479485.DA73_0213230"/>
<evidence type="ECO:0000313" key="3">
    <source>
        <dbReference type="Proteomes" id="UP000029738"/>
    </source>
</evidence>
<dbReference type="AlphaFoldDB" id="A0A0C1RII1"/>
<reference evidence="2" key="1">
    <citation type="journal article" date="2015" name="Genome Announc.">
        <title>Draft Genome Sequence of Tolypothrix boutellei Strain VB521301.</title>
        <authorList>
            <person name="Chandrababunaidu M.M."/>
            <person name="Singh D."/>
            <person name="Sen D."/>
            <person name="Bhan S."/>
            <person name="Das S."/>
            <person name="Gupta A."/>
            <person name="Adhikary S.P."/>
            <person name="Tripathy S."/>
        </authorList>
    </citation>
    <scope>NUCLEOTIDE SEQUENCE</scope>
    <source>
        <strain evidence="2">VB521301</strain>
    </source>
</reference>
<dbReference type="EMBL" id="JHEG02000040">
    <property type="protein sequence ID" value="KIE11790.1"/>
    <property type="molecule type" value="Genomic_DNA"/>
</dbReference>